<dbReference type="Gene3D" id="1.20.1270.70">
    <property type="entry name" value="Designed single chain three-helix bundle"/>
    <property type="match status" value="1"/>
</dbReference>
<name>A0A7X9YJD8_9ACTN</name>
<evidence type="ECO:0000259" key="15">
    <source>
        <dbReference type="PROSITE" id="PS51175"/>
    </source>
</evidence>
<keyword evidence="3" id="KW-0134">Cell wall</keyword>
<dbReference type="InterPro" id="IPR008979">
    <property type="entry name" value="Galactose-bd-like_sf"/>
</dbReference>
<evidence type="ECO:0000256" key="8">
    <source>
        <dbReference type="ARBA" id="ARBA00022837"/>
    </source>
</evidence>
<dbReference type="InterPro" id="IPR019931">
    <property type="entry name" value="LPXTG_anchor"/>
</dbReference>
<gene>
    <name evidence="16" type="ORF">HF320_07390</name>
</gene>
<dbReference type="GO" id="GO:0030246">
    <property type="term" value="F:carbohydrate binding"/>
    <property type="evidence" value="ECO:0007669"/>
    <property type="project" value="InterPro"/>
</dbReference>
<dbReference type="PANTHER" id="PTHR10030">
    <property type="entry name" value="ALPHA-L-FUCOSIDASE"/>
    <property type="match status" value="1"/>
</dbReference>
<dbReference type="SMART" id="SM00812">
    <property type="entry name" value="Alpha_L_fucos"/>
    <property type="match status" value="1"/>
</dbReference>
<evidence type="ECO:0000256" key="7">
    <source>
        <dbReference type="ARBA" id="ARBA00022801"/>
    </source>
</evidence>
<dbReference type="CDD" id="cd02795">
    <property type="entry name" value="CBM6-CBM35-CBM36_like"/>
    <property type="match status" value="1"/>
</dbReference>
<feature type="domain" description="CBM6" evidence="15">
    <location>
        <begin position="848"/>
        <end position="985"/>
    </location>
</feature>
<keyword evidence="8" id="KW-0106">Calcium</keyword>
<evidence type="ECO:0000256" key="6">
    <source>
        <dbReference type="ARBA" id="ARBA00022737"/>
    </source>
</evidence>
<dbReference type="GO" id="GO:0005764">
    <property type="term" value="C:lysosome"/>
    <property type="evidence" value="ECO:0007669"/>
    <property type="project" value="TreeGrafter"/>
</dbReference>
<keyword evidence="17" id="KW-1185">Reference proteome</keyword>
<protein>
    <recommendedName>
        <fullName evidence="2">alpha-L-fucosidase</fullName>
        <ecNumber evidence="2">3.2.1.51</ecNumber>
    </recommendedName>
</protein>
<dbReference type="Proteomes" id="UP000546970">
    <property type="component" value="Unassembled WGS sequence"/>
</dbReference>
<keyword evidence="7" id="KW-0378">Hydrolase</keyword>
<dbReference type="PANTHER" id="PTHR10030:SF37">
    <property type="entry name" value="ALPHA-L-FUCOSIDASE-RELATED"/>
    <property type="match status" value="1"/>
</dbReference>
<evidence type="ECO:0000256" key="10">
    <source>
        <dbReference type="ARBA" id="ARBA00023295"/>
    </source>
</evidence>
<reference evidence="16 17" key="1">
    <citation type="submission" date="2020-04" db="EMBL/GenBank/DDBJ databases">
        <title>Collinsella sp. KGMB02528 nov., an anaerobic actinobacterium isolated from human feces.</title>
        <authorList>
            <person name="Han K.-I."/>
            <person name="Eom M.K."/>
            <person name="Kim J.-S."/>
            <person name="Lee K.C."/>
            <person name="Suh M.K."/>
            <person name="Park S.-H."/>
            <person name="Lee J.H."/>
            <person name="Kang S.W."/>
            <person name="Park J.-E."/>
            <person name="Oh B.S."/>
            <person name="Yu S.Y."/>
            <person name="Choi S.-H."/>
            <person name="Lee D.H."/>
            <person name="Yoon H."/>
            <person name="Kim B.-Y."/>
            <person name="Lee J.H."/>
            <person name="Lee J.-S."/>
        </authorList>
    </citation>
    <scope>NUCLEOTIDE SEQUENCE [LARGE SCALE GENOMIC DNA]</scope>
    <source>
        <strain evidence="16 17">KGMB02528</strain>
    </source>
</reference>
<dbReference type="Gene3D" id="2.60.40.2030">
    <property type="match status" value="1"/>
</dbReference>
<keyword evidence="6" id="KW-0677">Repeat</keyword>
<feature type="transmembrane region" description="Helical" evidence="12">
    <location>
        <begin position="1115"/>
        <end position="1138"/>
    </location>
</feature>
<proteinExistence type="inferred from homology"/>
<dbReference type="RefSeq" id="WP_169277752.1">
    <property type="nucleotide sequence ID" value="NZ_JABBCP010000006.1"/>
</dbReference>
<dbReference type="SUPFAM" id="SSF141072">
    <property type="entry name" value="CalX-like"/>
    <property type="match status" value="1"/>
</dbReference>
<dbReference type="Pfam" id="PF03160">
    <property type="entry name" value="Calx-beta"/>
    <property type="match status" value="1"/>
</dbReference>
<sequence>MFKYVGNLRRVGVRALLSVALLFAAAGPLAATPTPAFAADAPQQNAALPSSAQYKYQKDELAAFCHFGPNTFNEIEWGEHYGNKAPSEIFTLSEDFDADNYVKTIKDAGFTRLIVTAKHHDGFCIWQSNLTEYDMGGVTQYKDGKGDILAELSAACTKYDLDMGLYLSPWDIHDASYGYSNGEDTGIGTSTDPKVNYNYYYDGQLREILGNKKYGNNGKFVEVWMDGAKGSGANAQVYDFQRWYNTIKELQTEDCLIFQGGTFAGIRWIGNENGLAHDTTWGPCKTDSNSDNGFNTNLSGGYSKGFPDGDKWLVPEADSRITSGWFWGTTKNTPKTLTELGNMYFQSVGHGAPLLLNVPPNNKGKLDPAIADRVREFGQNIKDSFKDDLTRANDHGRVVATAQASSTWNDNEDYGASKVLDGKDDTYWCAKSAADQTLTVKLPKPTTFDIVSIEEAIQNGQRISGFTVSYQTEENGAWSDFGRGGTIGAKRLVRGTAVTATAVKVTFTTHNFGDENLSLPQISEVGLFKASRGFEKPAPLPEGMTGIDNTEMTKTGNWNDEKIDGCFKGTSMWTTQSGATASFSFTGTKFAIVGTKDPNHSTFTVSIDGGAAQTVDTHDSVRTVPALLFESETLDAGTHNVVIKATGTVGIDAAAYLNNGSTGMFDFTETNVTMDEDSTHAFTIRRTGGSKGSVTLVVQPEPGSAIQDNFDTTPQEVTFADGETEKQVDIKTRRVVTGSAADGDKQFSVSLAVKAGEGAVIGYHGVADVTITDLDAACNALIARAEALDTDNFNADSAAALTTAIEAARNAADNGDVRGADVRAAMKALQTAMDNLSFAFPTEEGKTVTIEAEHGTLHDDHSNDRDQWGGNYPMEITDFEGASGGKIVNAINNGDAVSYRVKVERPGTYRVALTYSSGSASNAIKLFDDNGVFKAIDSVSAGHTNPRELKTVTFDLVAKKAGTTTLTVGTPGNADAPRLDKFDITLTASAVDKAELQKAVDDAAKLVEDDYTAETWAGFKSALDAARDVLAAADATQDQVNDALAALTDARAGLKKDEVKPDPGKPNPDKPNPDQPGNGEQGGNGNTGTKPSGNGKPSAKPSASSKKELPKTGDVSLLGAAIAGTSGVAALGAARVIASRRRRR</sequence>
<organism evidence="16 17">
    <name type="scientific">Collinsella acetigenes</name>
    <dbReference type="NCBI Taxonomy" id="2713419"/>
    <lineage>
        <taxon>Bacteria</taxon>
        <taxon>Bacillati</taxon>
        <taxon>Actinomycetota</taxon>
        <taxon>Coriobacteriia</taxon>
        <taxon>Coriobacteriales</taxon>
        <taxon>Coriobacteriaceae</taxon>
        <taxon>Collinsella</taxon>
    </lineage>
</organism>
<dbReference type="EMBL" id="JABBCP010000006">
    <property type="protein sequence ID" value="NMF56150.1"/>
    <property type="molecule type" value="Genomic_DNA"/>
</dbReference>
<feature type="chain" id="PRO_5038853491" description="alpha-L-fucosidase" evidence="13">
    <location>
        <begin position="31"/>
        <end position="1144"/>
    </location>
</feature>
<evidence type="ECO:0000313" key="17">
    <source>
        <dbReference type="Proteomes" id="UP000546970"/>
    </source>
</evidence>
<evidence type="ECO:0000256" key="9">
    <source>
        <dbReference type="ARBA" id="ARBA00023088"/>
    </source>
</evidence>
<evidence type="ECO:0000256" key="4">
    <source>
        <dbReference type="ARBA" id="ARBA00022525"/>
    </source>
</evidence>
<evidence type="ECO:0000256" key="5">
    <source>
        <dbReference type="ARBA" id="ARBA00022729"/>
    </source>
</evidence>
<comment type="caution">
    <text evidence="16">The sequence shown here is derived from an EMBL/GenBank/DDBJ whole genome shotgun (WGS) entry which is preliminary data.</text>
</comment>
<dbReference type="PROSITE" id="PS51175">
    <property type="entry name" value="CBM6"/>
    <property type="match status" value="1"/>
</dbReference>
<dbReference type="EC" id="3.2.1.51" evidence="2"/>
<evidence type="ECO:0000256" key="2">
    <source>
        <dbReference type="ARBA" id="ARBA00012662"/>
    </source>
</evidence>
<evidence type="ECO:0000256" key="3">
    <source>
        <dbReference type="ARBA" id="ARBA00022512"/>
    </source>
</evidence>
<keyword evidence="4" id="KW-0964">Secreted</keyword>
<dbReference type="GO" id="GO:0004560">
    <property type="term" value="F:alpha-L-fucosidase activity"/>
    <property type="evidence" value="ECO:0007669"/>
    <property type="project" value="InterPro"/>
</dbReference>
<dbReference type="Gene3D" id="3.20.20.80">
    <property type="entry name" value="Glycosidases"/>
    <property type="match status" value="1"/>
</dbReference>
<evidence type="ECO:0000259" key="14">
    <source>
        <dbReference type="PROSITE" id="PS50022"/>
    </source>
</evidence>
<keyword evidence="12" id="KW-1133">Transmembrane helix</keyword>
<dbReference type="GO" id="GO:0007154">
    <property type="term" value="P:cell communication"/>
    <property type="evidence" value="ECO:0007669"/>
    <property type="project" value="InterPro"/>
</dbReference>
<evidence type="ECO:0000256" key="11">
    <source>
        <dbReference type="SAM" id="MobiDB-lite"/>
    </source>
</evidence>
<dbReference type="InterPro" id="IPR017853">
    <property type="entry name" value="GH"/>
</dbReference>
<evidence type="ECO:0000313" key="16">
    <source>
        <dbReference type="EMBL" id="NMF56150.1"/>
    </source>
</evidence>
<evidence type="ECO:0000256" key="1">
    <source>
        <dbReference type="ARBA" id="ARBA00007951"/>
    </source>
</evidence>
<dbReference type="InterPro" id="IPR003644">
    <property type="entry name" value="Calx_beta"/>
</dbReference>
<feature type="signal peptide" evidence="13">
    <location>
        <begin position="1"/>
        <end position="30"/>
    </location>
</feature>
<dbReference type="Pfam" id="PF00754">
    <property type="entry name" value="F5_F8_type_C"/>
    <property type="match status" value="1"/>
</dbReference>
<dbReference type="InterPro" id="IPR005084">
    <property type="entry name" value="CBM6"/>
</dbReference>
<dbReference type="SMART" id="SM00237">
    <property type="entry name" value="Calx_beta"/>
    <property type="match status" value="1"/>
</dbReference>
<feature type="compositionally biased region" description="Basic and acidic residues" evidence="11">
    <location>
        <begin position="1052"/>
        <end position="1072"/>
    </location>
</feature>
<comment type="similarity">
    <text evidence="1">Belongs to the glycosyl hydrolase 29 family.</text>
</comment>
<dbReference type="GO" id="GO:0006004">
    <property type="term" value="P:fucose metabolic process"/>
    <property type="evidence" value="ECO:0007669"/>
    <property type="project" value="TreeGrafter"/>
</dbReference>
<dbReference type="PROSITE" id="PS50022">
    <property type="entry name" value="FA58C_3"/>
    <property type="match status" value="1"/>
</dbReference>
<dbReference type="Gene3D" id="1.20.1270.90">
    <property type="entry name" value="AF1782-like"/>
    <property type="match status" value="1"/>
</dbReference>
<dbReference type="Pfam" id="PF07554">
    <property type="entry name" value="FIVAR"/>
    <property type="match status" value="2"/>
</dbReference>
<dbReference type="GO" id="GO:0016020">
    <property type="term" value="C:membrane"/>
    <property type="evidence" value="ECO:0007669"/>
    <property type="project" value="InterPro"/>
</dbReference>
<keyword evidence="12" id="KW-0812">Transmembrane</keyword>
<feature type="region of interest" description="Disordered" evidence="11">
    <location>
        <begin position="1052"/>
        <end position="1111"/>
    </location>
</feature>
<dbReference type="SUPFAM" id="SSF49785">
    <property type="entry name" value="Galactose-binding domain-like"/>
    <property type="match status" value="2"/>
</dbReference>
<evidence type="ECO:0000256" key="13">
    <source>
        <dbReference type="SAM" id="SignalP"/>
    </source>
</evidence>
<dbReference type="InterPro" id="IPR057739">
    <property type="entry name" value="Glyco_hydro_29_N"/>
</dbReference>
<accession>A0A7X9YJD8</accession>
<feature type="domain" description="F5/8 type C" evidence="14">
    <location>
        <begin position="384"/>
        <end position="481"/>
    </location>
</feature>
<dbReference type="SUPFAM" id="SSF51445">
    <property type="entry name" value="(Trans)glycosidases"/>
    <property type="match status" value="1"/>
</dbReference>
<keyword evidence="10" id="KW-0326">Glycosidase</keyword>
<evidence type="ECO:0000256" key="12">
    <source>
        <dbReference type="SAM" id="Phobius"/>
    </source>
</evidence>
<keyword evidence="5 13" id="KW-0732">Signal</keyword>
<dbReference type="InterPro" id="IPR038081">
    <property type="entry name" value="CalX-like_sf"/>
</dbReference>
<dbReference type="Gene3D" id="2.60.120.260">
    <property type="entry name" value="Galactose-binding domain-like"/>
    <property type="match status" value="3"/>
</dbReference>
<dbReference type="GO" id="GO:0016139">
    <property type="term" value="P:glycoside catabolic process"/>
    <property type="evidence" value="ECO:0007669"/>
    <property type="project" value="TreeGrafter"/>
</dbReference>
<dbReference type="Pfam" id="PF01120">
    <property type="entry name" value="Alpha_L_fucos"/>
    <property type="match status" value="1"/>
</dbReference>
<dbReference type="Pfam" id="PF00746">
    <property type="entry name" value="Gram_pos_anchor"/>
    <property type="match status" value="1"/>
</dbReference>
<dbReference type="InterPro" id="IPR000421">
    <property type="entry name" value="FA58C"/>
</dbReference>
<dbReference type="AlphaFoldDB" id="A0A7X9YJD8"/>
<dbReference type="InterPro" id="IPR000933">
    <property type="entry name" value="Glyco_hydro_29"/>
</dbReference>
<keyword evidence="12" id="KW-0472">Membrane</keyword>
<keyword evidence="9" id="KW-0572">Peptidoglycan-anchor</keyword>